<dbReference type="GO" id="GO:0005737">
    <property type="term" value="C:cytoplasm"/>
    <property type="evidence" value="ECO:0007669"/>
    <property type="project" value="TreeGrafter"/>
</dbReference>
<dbReference type="InterPro" id="IPR027417">
    <property type="entry name" value="P-loop_NTPase"/>
</dbReference>
<evidence type="ECO:0000259" key="3">
    <source>
        <dbReference type="PROSITE" id="PS50043"/>
    </source>
</evidence>
<dbReference type="PANTHER" id="PTHR16305:SF28">
    <property type="entry name" value="GUANYLATE CYCLASE DOMAIN-CONTAINING PROTEIN"/>
    <property type="match status" value="1"/>
</dbReference>
<name>A0A848KJI0_9NOCA</name>
<proteinExistence type="predicted"/>
<reference evidence="4 5" key="2">
    <citation type="submission" date="2020-06" db="EMBL/GenBank/DDBJ databases">
        <title>Antribacter stalactiti gen. nov., sp. nov., a new member of the family Nacardiaceae isolated from a cave.</title>
        <authorList>
            <person name="Kim I.S."/>
        </authorList>
    </citation>
    <scope>NUCLEOTIDE SEQUENCE [LARGE SCALE GENOMIC DNA]</scope>
    <source>
        <strain evidence="4 5">YC2-7</strain>
    </source>
</reference>
<dbReference type="PRINTS" id="PR00038">
    <property type="entry name" value="HTHLUXR"/>
</dbReference>
<gene>
    <name evidence="4" type="ORF">FGL95_15220</name>
</gene>
<dbReference type="SUPFAM" id="SSF52540">
    <property type="entry name" value="P-loop containing nucleoside triphosphate hydrolases"/>
    <property type="match status" value="1"/>
</dbReference>
<dbReference type="EMBL" id="VCQU01000005">
    <property type="protein sequence ID" value="NMN96390.1"/>
    <property type="molecule type" value="Genomic_DNA"/>
</dbReference>
<dbReference type="Proteomes" id="UP000535543">
    <property type="component" value="Unassembled WGS sequence"/>
</dbReference>
<dbReference type="Gene3D" id="3.40.50.300">
    <property type="entry name" value="P-loop containing nucleotide triphosphate hydrolases"/>
    <property type="match status" value="1"/>
</dbReference>
<dbReference type="InterPro" id="IPR036388">
    <property type="entry name" value="WH-like_DNA-bd_sf"/>
</dbReference>
<dbReference type="AlphaFoldDB" id="A0A848KJI0"/>
<dbReference type="GO" id="GO:0003677">
    <property type="term" value="F:DNA binding"/>
    <property type="evidence" value="ECO:0007669"/>
    <property type="project" value="InterPro"/>
</dbReference>
<evidence type="ECO:0000313" key="5">
    <source>
        <dbReference type="Proteomes" id="UP000535543"/>
    </source>
</evidence>
<dbReference type="PANTHER" id="PTHR16305">
    <property type="entry name" value="TESTICULAR SOLUBLE ADENYLYL CYCLASE"/>
    <property type="match status" value="1"/>
</dbReference>
<dbReference type="CDD" id="cd06170">
    <property type="entry name" value="LuxR_C_like"/>
    <property type="match status" value="1"/>
</dbReference>
<dbReference type="PROSITE" id="PS50043">
    <property type="entry name" value="HTH_LUXR_2"/>
    <property type="match status" value="1"/>
</dbReference>
<evidence type="ECO:0000313" key="4">
    <source>
        <dbReference type="EMBL" id="NMN96390.1"/>
    </source>
</evidence>
<comment type="caution">
    <text evidence="4">The sequence shown here is derived from an EMBL/GenBank/DDBJ whole genome shotgun (WGS) entry which is preliminary data.</text>
</comment>
<keyword evidence="1" id="KW-0547">Nucleotide-binding</keyword>
<keyword evidence="5" id="KW-1185">Reference proteome</keyword>
<dbReference type="GO" id="GO:0005524">
    <property type="term" value="F:ATP binding"/>
    <property type="evidence" value="ECO:0007669"/>
    <property type="project" value="UniProtKB-KW"/>
</dbReference>
<feature type="domain" description="HTH luxR-type" evidence="3">
    <location>
        <begin position="861"/>
        <end position="926"/>
    </location>
</feature>
<dbReference type="SMART" id="SM00421">
    <property type="entry name" value="HTH_LUXR"/>
    <property type="match status" value="1"/>
</dbReference>
<evidence type="ECO:0000256" key="2">
    <source>
        <dbReference type="ARBA" id="ARBA00022840"/>
    </source>
</evidence>
<dbReference type="SUPFAM" id="SSF46894">
    <property type="entry name" value="C-terminal effector domain of the bipartite response regulators"/>
    <property type="match status" value="1"/>
</dbReference>
<dbReference type="GO" id="GO:0004016">
    <property type="term" value="F:adenylate cyclase activity"/>
    <property type="evidence" value="ECO:0007669"/>
    <property type="project" value="TreeGrafter"/>
</dbReference>
<accession>A0A848KJI0</accession>
<dbReference type="GO" id="GO:0006355">
    <property type="term" value="P:regulation of DNA-templated transcription"/>
    <property type="evidence" value="ECO:0007669"/>
    <property type="project" value="InterPro"/>
</dbReference>
<protein>
    <recommendedName>
        <fullName evidence="3">HTH luxR-type domain-containing protein</fullName>
    </recommendedName>
</protein>
<sequence length="946" mass="101597">MEPRFDGGVEVFVGREREFGRLQLLLERGGALLLAGEPGVGKSRLVRRFLADVQRRGGLGVSATAYEGQWQPPYAAWIEILNQLPGEAPDLSADHADLSPEQERLRVFDAVTRGVLGASATKPVVVVLDDLQWADADSLALLRYLGRHVRSSRLALVGVYRHPGVDASNPLGPVLEQLQRESGAELMLMSGLSADEVASYLAQAAGATVPGAVTAAVYDATTGNPFYTKHVWQLLVDSDRVRFREGWWSTDFSIAELGIPEGVRQVVAQRSARLSPTTQQLLTNAAAFTGPFALSDLQNLLPLDKAVLLDALDEAIAAGLIRSADRAPKYHFAHAIVRHAVLAGMNPDREAQLHRQVAEALESAGGTAAELAYQYHASASVPGAERGIEWCRIAAREAKAVAAHAKAVRLLQMAADLGESRPDLLAELAVAQAEAVLVEDALRTSSQVFAALAPAEQVAFATTLATALKDAGAPRSAWNQLVDRGLALKGDVRDLAWARLTLLQDRGAPVVHGPLLLSGWLGLDPEAQRIVAEFGDEDDAARALEPFDVRTPAETEAVLARARTWQRASARLRAFDVVARDRVYRQGDARRGADALAELLAEGERHGSVQAQAEALAQLALCQGLLGDLPRAQPNLDRAREFVRKLGPGHRLHVVTEIALPCVLGYLVGAADWPELAARTDALTADPALAAIPLGFTLGSFSVMAHGLSGNQLRADRTLGYLLDGMELARPDTYLLNGAVWTATSGIWALRSSPHVGRLRAVTDRMLAAGQCAGPSRSLELAAGRLAAMDGDDAAACEWFARARVVLESGGQGPLRAIADLDEAIVLERGGADARRRAAELRHDAVTSFRRLSMTGWERQAAEPDSALTDRETEVLALLANGRTNREIARELVVAEPTVRRHVANIYRKLGTRNRAEATAYALSARIHTLVDATAVDAAVERHHPL</sequence>
<dbReference type="InterPro" id="IPR016032">
    <property type="entry name" value="Sig_transdc_resp-reg_C-effctor"/>
</dbReference>
<dbReference type="RefSeq" id="WP_169588304.1">
    <property type="nucleotide sequence ID" value="NZ_VCQU01000005.1"/>
</dbReference>
<keyword evidence="2" id="KW-0067">ATP-binding</keyword>
<dbReference type="PROSITE" id="PS00622">
    <property type="entry name" value="HTH_LUXR_1"/>
    <property type="match status" value="1"/>
</dbReference>
<dbReference type="Pfam" id="PF00196">
    <property type="entry name" value="GerE"/>
    <property type="match status" value="1"/>
</dbReference>
<dbReference type="InterPro" id="IPR041664">
    <property type="entry name" value="AAA_16"/>
</dbReference>
<dbReference type="Gene3D" id="1.10.10.10">
    <property type="entry name" value="Winged helix-like DNA-binding domain superfamily/Winged helix DNA-binding domain"/>
    <property type="match status" value="1"/>
</dbReference>
<dbReference type="InterPro" id="IPR000792">
    <property type="entry name" value="Tscrpt_reg_LuxR_C"/>
</dbReference>
<dbReference type="Pfam" id="PF13191">
    <property type="entry name" value="AAA_16"/>
    <property type="match status" value="1"/>
</dbReference>
<reference evidence="4 5" key="1">
    <citation type="submission" date="2019-05" db="EMBL/GenBank/DDBJ databases">
        <authorList>
            <person name="Lee S.D."/>
        </authorList>
    </citation>
    <scope>NUCLEOTIDE SEQUENCE [LARGE SCALE GENOMIC DNA]</scope>
    <source>
        <strain evidence="4 5">YC2-7</strain>
    </source>
</reference>
<evidence type="ECO:0000256" key="1">
    <source>
        <dbReference type="ARBA" id="ARBA00022741"/>
    </source>
</evidence>
<organism evidence="4 5">
    <name type="scientific">Antrihabitans stalactiti</name>
    <dbReference type="NCBI Taxonomy" id="2584121"/>
    <lineage>
        <taxon>Bacteria</taxon>
        <taxon>Bacillati</taxon>
        <taxon>Actinomycetota</taxon>
        <taxon>Actinomycetes</taxon>
        <taxon>Mycobacteriales</taxon>
        <taxon>Nocardiaceae</taxon>
        <taxon>Antrihabitans</taxon>
    </lineage>
</organism>